<organism evidence="2 3">
    <name type="scientific">Leptidea sinapis</name>
    <dbReference type="NCBI Taxonomy" id="189913"/>
    <lineage>
        <taxon>Eukaryota</taxon>
        <taxon>Metazoa</taxon>
        <taxon>Ecdysozoa</taxon>
        <taxon>Arthropoda</taxon>
        <taxon>Hexapoda</taxon>
        <taxon>Insecta</taxon>
        <taxon>Pterygota</taxon>
        <taxon>Neoptera</taxon>
        <taxon>Endopterygota</taxon>
        <taxon>Lepidoptera</taxon>
        <taxon>Glossata</taxon>
        <taxon>Ditrysia</taxon>
        <taxon>Papilionoidea</taxon>
        <taxon>Pieridae</taxon>
        <taxon>Dismorphiinae</taxon>
        <taxon>Leptidea</taxon>
    </lineage>
</organism>
<keyword evidence="3" id="KW-1185">Reference proteome</keyword>
<gene>
    <name evidence="2" type="ORF">LSINAPIS_LOCUS6132</name>
</gene>
<dbReference type="PANTHER" id="PTHR10773">
    <property type="entry name" value="DNA-DIRECTED RNA POLYMERASES I, II, AND III SUBUNIT RPABC2"/>
    <property type="match status" value="1"/>
</dbReference>
<protein>
    <recommendedName>
        <fullName evidence="1">DUF7869 domain-containing protein</fullName>
    </recommendedName>
</protein>
<dbReference type="Pfam" id="PF25273">
    <property type="entry name" value="DUF7869"/>
    <property type="match status" value="1"/>
</dbReference>
<evidence type="ECO:0000259" key="1">
    <source>
        <dbReference type="Pfam" id="PF25273"/>
    </source>
</evidence>
<proteinExistence type="predicted"/>
<name>A0A5E4Q738_9NEOP</name>
<reference evidence="2 3" key="1">
    <citation type="submission" date="2017-07" db="EMBL/GenBank/DDBJ databases">
        <authorList>
            <person name="Talla V."/>
            <person name="Backstrom N."/>
        </authorList>
    </citation>
    <scope>NUCLEOTIDE SEQUENCE [LARGE SCALE GENOMIC DNA]</scope>
</reference>
<dbReference type="EMBL" id="FZQP02001881">
    <property type="protein sequence ID" value="VVC94111.1"/>
    <property type="molecule type" value="Genomic_DNA"/>
</dbReference>
<sequence>MKPSEHEANYDYTKAGVDVVSQLNANDNTDLRTLAIKKSKKNPTYLRQQIEKQLDDPSLGHENIPGEISETRIVNTNTKSSKPAILVPSPFAWSMQNLFAKTVLIWTVVFNHMSSEPHINHQGSPRSGVVTGPDCKCTRLECFSKITEEQINEILNVFYNNYTSKNEQDAHLSGLISYRHVQQRRPRVFRDDDDESHSHDLSFSYKIRINSEEICVCMAAFKSLHGITRGKLRTIQSKIRTGKLPQDGRGRHNNRPREIPLPVVELIRSHIKSFKGRQSHYSLRDNPNVLYLPEQLSVKKMRELFLAEVQIQLNYLVYYNIFTKDFNIKFGLSRSDTCSICDGLSLKIKSCSDETKKTEFVNQKKLHLLKAKKFRELKSLYKRKAKRGECILVFFDFIQNLPLPHIKTNEVFYSRQMWYYIFGIHDLANNDAYMNCYTETTAKKGASDVTSLLLHYLNNKEITSDTLILISEGCSGQNKNHVMVYFEYFLVHVLKIFKTVLHVFPIRGHTYLPNDSDFTLIGKKKALFSPELPSDWDNIIKDSRKHPSPFKVIPVEQDMFFNIKEAVSPYFLKVPKPALKLRQVCIIKTSEKYQYIKTKDSFTGPATCNEIRRKCRLPDDFVINPLYQEPIKMNAAKVQNLLSLSKFLTKPENRAYYHGICSDANFDIGDNLAEVDEDDNSDGCE</sequence>
<evidence type="ECO:0000313" key="2">
    <source>
        <dbReference type="EMBL" id="VVC94111.1"/>
    </source>
</evidence>
<accession>A0A5E4Q738</accession>
<dbReference type="PANTHER" id="PTHR10773:SF19">
    <property type="match status" value="1"/>
</dbReference>
<evidence type="ECO:0000313" key="3">
    <source>
        <dbReference type="Proteomes" id="UP000324832"/>
    </source>
</evidence>
<dbReference type="Proteomes" id="UP000324832">
    <property type="component" value="Unassembled WGS sequence"/>
</dbReference>
<dbReference type="AlphaFoldDB" id="A0A5E4Q738"/>
<feature type="domain" description="DUF7869" evidence="1">
    <location>
        <begin position="430"/>
        <end position="573"/>
    </location>
</feature>
<dbReference type="InterPro" id="IPR057191">
    <property type="entry name" value="DUF7869"/>
</dbReference>